<evidence type="ECO:0000256" key="3">
    <source>
        <dbReference type="ARBA" id="ARBA00022629"/>
    </source>
</evidence>
<keyword evidence="3" id="KW-0859">Xylose metabolism</keyword>
<dbReference type="InterPro" id="IPR000600">
    <property type="entry name" value="ROK"/>
</dbReference>
<dbReference type="InterPro" id="IPR036388">
    <property type="entry name" value="WH-like_DNA-bd_sf"/>
</dbReference>
<evidence type="ECO:0000313" key="5">
    <source>
        <dbReference type="Proteomes" id="UP000632377"/>
    </source>
</evidence>
<evidence type="ECO:0000256" key="2">
    <source>
        <dbReference type="ARBA" id="ARBA00006479"/>
    </source>
</evidence>
<sequence>MQVIENSDIKTNNKKRIIKLLAKERELTKLEISRKLDISVPTVTTIVGELIEEGMVLEAGMATSTGGRKPVIIRFLPNSRFSIGLELGKEYARAVLTDLDGKIIEDKRKALDVINEDEVLDKMKCLIKEMFESNENINGKLLGIGFSLPGIVNEAELKLEIATNFKLKNLYFKEFQDYFNVPIYLENEANAGALGESKLGVAKDLTNLIYVSITEGVGAGILINESMYKGKGMRAGEIGHMTIYKNGRACNCGKRGCFETYASNRALINDYYEVTNIKTSNIGEIIEKFQRGDSSAAKVIEAYIEDLAEGIGNLNFIFNPDYIVIGGEISKYSEVFQSKLVAKIFNNNQFYNEGDVEILFSALGSDSNILGAALIPILKNFGFGKI</sequence>
<gene>
    <name evidence="4" type="ORF">JK636_02435</name>
</gene>
<dbReference type="InterPro" id="IPR036390">
    <property type="entry name" value="WH_DNA-bd_sf"/>
</dbReference>
<dbReference type="SUPFAM" id="SSF46785">
    <property type="entry name" value="Winged helix' DNA-binding domain"/>
    <property type="match status" value="1"/>
</dbReference>
<evidence type="ECO:0000313" key="4">
    <source>
        <dbReference type="EMBL" id="MBL4934610.1"/>
    </source>
</evidence>
<protein>
    <submittedName>
        <fullName evidence="4">ROK family transcriptional regulator</fullName>
    </submittedName>
</protein>
<keyword evidence="3" id="KW-0119">Carbohydrate metabolism</keyword>
<evidence type="ECO:0000256" key="1">
    <source>
        <dbReference type="ARBA" id="ARBA00002486"/>
    </source>
</evidence>
<dbReference type="SUPFAM" id="SSF53067">
    <property type="entry name" value="Actin-like ATPase domain"/>
    <property type="match status" value="1"/>
</dbReference>
<dbReference type="PROSITE" id="PS01125">
    <property type="entry name" value="ROK"/>
    <property type="match status" value="1"/>
</dbReference>
<dbReference type="PANTHER" id="PTHR18964">
    <property type="entry name" value="ROK (REPRESSOR, ORF, KINASE) FAMILY"/>
    <property type="match status" value="1"/>
</dbReference>
<dbReference type="Proteomes" id="UP000632377">
    <property type="component" value="Unassembled WGS sequence"/>
</dbReference>
<dbReference type="Pfam" id="PF13412">
    <property type="entry name" value="HTH_24"/>
    <property type="match status" value="1"/>
</dbReference>
<dbReference type="InterPro" id="IPR049874">
    <property type="entry name" value="ROK_cs"/>
</dbReference>
<accession>A0ABS1T5L0</accession>
<dbReference type="InterPro" id="IPR043129">
    <property type="entry name" value="ATPase_NBD"/>
</dbReference>
<organism evidence="4 5">
    <name type="scientific">Clostridium rhizosphaerae</name>
    <dbReference type="NCBI Taxonomy" id="2803861"/>
    <lineage>
        <taxon>Bacteria</taxon>
        <taxon>Bacillati</taxon>
        <taxon>Bacillota</taxon>
        <taxon>Clostridia</taxon>
        <taxon>Eubacteriales</taxon>
        <taxon>Clostridiaceae</taxon>
        <taxon>Clostridium</taxon>
    </lineage>
</organism>
<proteinExistence type="inferred from homology"/>
<dbReference type="Gene3D" id="3.30.420.40">
    <property type="match status" value="2"/>
</dbReference>
<dbReference type="Pfam" id="PF00480">
    <property type="entry name" value="ROK"/>
    <property type="match status" value="1"/>
</dbReference>
<comment type="caution">
    <text evidence="4">The sequence shown here is derived from an EMBL/GenBank/DDBJ whole genome shotgun (WGS) entry which is preliminary data.</text>
</comment>
<dbReference type="EMBL" id="JAESWC010000001">
    <property type="protein sequence ID" value="MBL4934610.1"/>
    <property type="molecule type" value="Genomic_DNA"/>
</dbReference>
<comment type="similarity">
    <text evidence="2">Belongs to the ROK (NagC/XylR) family.</text>
</comment>
<dbReference type="RefSeq" id="WP_202747238.1">
    <property type="nucleotide sequence ID" value="NZ_JAESWC010000001.1"/>
</dbReference>
<dbReference type="InterPro" id="IPR011991">
    <property type="entry name" value="ArsR-like_HTH"/>
</dbReference>
<comment type="function">
    <text evidence="1">Transcriptional repressor of xylose-utilizing enzymes.</text>
</comment>
<dbReference type="PANTHER" id="PTHR18964:SF110">
    <property type="entry name" value="TRANSCRIPTIONAL REGULATOR, XYLR-RELATED"/>
    <property type="match status" value="1"/>
</dbReference>
<name>A0ABS1T5L0_9CLOT</name>
<dbReference type="Gene3D" id="1.10.10.10">
    <property type="entry name" value="Winged helix-like DNA-binding domain superfamily/Winged helix DNA-binding domain"/>
    <property type="match status" value="1"/>
</dbReference>
<dbReference type="CDD" id="cd00090">
    <property type="entry name" value="HTH_ARSR"/>
    <property type="match status" value="1"/>
</dbReference>
<reference evidence="4 5" key="1">
    <citation type="submission" date="2021-01" db="EMBL/GenBank/DDBJ databases">
        <title>Genome public.</title>
        <authorList>
            <person name="Liu C."/>
            <person name="Sun Q."/>
        </authorList>
    </citation>
    <scope>NUCLEOTIDE SEQUENCE [LARGE SCALE GENOMIC DNA]</scope>
    <source>
        <strain evidence="4 5">YIM B02515</strain>
    </source>
</reference>
<keyword evidence="5" id="KW-1185">Reference proteome</keyword>